<keyword evidence="2" id="KW-0067">ATP-binding</keyword>
<gene>
    <name evidence="4" type="ORF">CX676_00050</name>
</gene>
<dbReference type="InterPro" id="IPR019079">
    <property type="entry name" value="Capsule_synth_CapA"/>
</dbReference>
<accession>A0A2H5ETX0</accession>
<organism evidence="4 5">
    <name type="scientific">Paracoccus zhejiangensis</name>
    <dbReference type="NCBI Taxonomy" id="1077935"/>
    <lineage>
        <taxon>Bacteria</taxon>
        <taxon>Pseudomonadati</taxon>
        <taxon>Pseudomonadota</taxon>
        <taxon>Alphaproteobacteria</taxon>
        <taxon>Rhodobacterales</taxon>
        <taxon>Paracoccaceae</taxon>
        <taxon>Paracoccus</taxon>
    </lineage>
</organism>
<proteinExistence type="inferred from homology"/>
<feature type="domain" description="ATP-grasp" evidence="3">
    <location>
        <begin position="229"/>
        <end position="485"/>
    </location>
</feature>
<dbReference type="SUPFAM" id="SSF56300">
    <property type="entry name" value="Metallo-dependent phosphatases"/>
    <property type="match status" value="1"/>
</dbReference>
<dbReference type="RefSeq" id="WP_101750788.1">
    <property type="nucleotide sequence ID" value="NZ_CP025430.1"/>
</dbReference>
<dbReference type="InterPro" id="IPR005479">
    <property type="entry name" value="CPAse_ATP-bd"/>
</dbReference>
<dbReference type="PANTHER" id="PTHR33393:SF13">
    <property type="entry name" value="PGA BIOSYNTHESIS PROTEIN CAPA"/>
    <property type="match status" value="1"/>
</dbReference>
<dbReference type="PROSITE" id="PS50975">
    <property type="entry name" value="ATP_GRASP"/>
    <property type="match status" value="1"/>
</dbReference>
<name>A0A2H5ETX0_9RHOB</name>
<dbReference type="Pfam" id="PF09587">
    <property type="entry name" value="PGA_cap"/>
    <property type="match status" value="1"/>
</dbReference>
<dbReference type="AlphaFoldDB" id="A0A2H5ETX0"/>
<dbReference type="EMBL" id="CP025430">
    <property type="protein sequence ID" value="AUH62744.1"/>
    <property type="molecule type" value="Genomic_DNA"/>
</dbReference>
<dbReference type="PANTHER" id="PTHR33393">
    <property type="entry name" value="POLYGLUTAMINE SYNTHESIS ACCESSORY PROTEIN RV0574C-RELATED"/>
    <property type="match status" value="1"/>
</dbReference>
<dbReference type="SUPFAM" id="SSF56059">
    <property type="entry name" value="Glutathione synthetase ATP-binding domain-like"/>
    <property type="match status" value="1"/>
</dbReference>
<dbReference type="InterPro" id="IPR029052">
    <property type="entry name" value="Metallo-depent_PP-like"/>
</dbReference>
<protein>
    <recommendedName>
        <fullName evidence="3">ATP-grasp domain-containing protein</fullName>
    </recommendedName>
</protein>
<sequence>MQSLDAAFLAAGNIHARCRVLSLRIKDAADQTVSPEAITMLAEAMQRIRPVVLDCPAWRRLTQARADVPLAALVEVLALIMQRYTHWPVKFCSWRERASQSHPGRTDQLERQGIAVFEIGAENPGRVAGEGAMALAELLLGQPSVDEVYHAFLAQMTIFQDRTSHETPSGDALQIAGDAARRGIAWAVMQRSQLMRLGLGRYSQILKGTESTHTRSIGRLVAGDKGLTNRILTEAGLPVPRQAVTSSLKRAQSLAEKVGYPLVVKPRNGNMGRGITIGVRDGKHLAKAFERAQKVSHTVVLESLIEGEEYRLLAVGGRFVAAAHRRAAQVKGDGVSTITQLVERENLRPEREPVLISRMAILRRLELDDYALEVLAEQGMDAASIPEKGQIAYLRRESNISRGGEPADVTDRMHPDNIEMAGRAARIVGLDIAGIDFITTDPAISWRQNRAAICEVNSRPGINMQIQMAGKGRDRITGPILDMYFPQGSRSRMPVVALLGQPEQTRQLRESIEAAATEAGLVLGLVGPAASPAYQDGPTSTRRLADADALAWDPDIDLALLEATPAEVVARGIGVERLDLAVTALSDGSEVHGLASETLSRVSGGRLVGLDDPAAAEQVGAVLGLDLPQVVSTPLPMSLQTEASANYATPLPRRAVDPDEVAVLFLGDVGFGESYMHHPRTLDLQRILGSFGHGYSLANLQDIMGLGHFTIANLEVPLSMRPDPALQGQKNYLGWCDPERTAAALQQAGIDAVCLANNHMLDCGAAGLSDTLTRLQASGIGAFGAGEGEDAAAHPLIYRFQIGGAERSLVVFPGFEYRRRYDRRYRWYARGERGGIGLLSPDAIARQVTALREVLPDPVFVGFPHWGTDYEDTTDAQRETAAELVAAGLDLIIGHGAHVLQPIEMIDGVPVLYNIGNFVWNTPGRFKSREVLPMGAAVSLTFARNQRGGPRLRLYPIVTDNDLTGFQNRPVTGDEFPEVARFLTSRLMGRPRRMQDEAGFCLDLPLHARRTAQASASHVAAE</sequence>
<evidence type="ECO:0000313" key="5">
    <source>
        <dbReference type="Proteomes" id="UP000234530"/>
    </source>
</evidence>
<keyword evidence="2" id="KW-0547">Nucleotide-binding</keyword>
<dbReference type="Gene3D" id="3.60.21.10">
    <property type="match status" value="1"/>
</dbReference>
<dbReference type="SMART" id="SM00854">
    <property type="entry name" value="PGA_cap"/>
    <property type="match status" value="1"/>
</dbReference>
<dbReference type="CDD" id="cd07381">
    <property type="entry name" value="MPP_CapA"/>
    <property type="match status" value="1"/>
</dbReference>
<evidence type="ECO:0000313" key="4">
    <source>
        <dbReference type="EMBL" id="AUH62744.1"/>
    </source>
</evidence>
<evidence type="ECO:0000256" key="2">
    <source>
        <dbReference type="PROSITE-ProRule" id="PRU00409"/>
    </source>
</evidence>
<dbReference type="Gene3D" id="3.30.1490.20">
    <property type="entry name" value="ATP-grasp fold, A domain"/>
    <property type="match status" value="1"/>
</dbReference>
<dbReference type="InterPro" id="IPR011761">
    <property type="entry name" value="ATP-grasp"/>
</dbReference>
<evidence type="ECO:0000256" key="1">
    <source>
        <dbReference type="ARBA" id="ARBA00005662"/>
    </source>
</evidence>
<dbReference type="KEGG" id="pzh:CX676_00050"/>
<dbReference type="Pfam" id="PF02786">
    <property type="entry name" value="CPSase_L_D2"/>
    <property type="match status" value="1"/>
</dbReference>
<dbReference type="Proteomes" id="UP000234530">
    <property type="component" value="Chromosome"/>
</dbReference>
<dbReference type="GO" id="GO:0046872">
    <property type="term" value="F:metal ion binding"/>
    <property type="evidence" value="ECO:0007669"/>
    <property type="project" value="InterPro"/>
</dbReference>
<dbReference type="InterPro" id="IPR013815">
    <property type="entry name" value="ATP_grasp_subdomain_1"/>
</dbReference>
<dbReference type="InterPro" id="IPR052169">
    <property type="entry name" value="CW_Biosynth-Accessory"/>
</dbReference>
<dbReference type="Gene3D" id="3.30.470.20">
    <property type="entry name" value="ATP-grasp fold, B domain"/>
    <property type="match status" value="1"/>
</dbReference>
<comment type="similarity">
    <text evidence="1">Belongs to the CapA family.</text>
</comment>
<keyword evidence="5" id="KW-1185">Reference proteome</keyword>
<evidence type="ECO:0000259" key="3">
    <source>
        <dbReference type="PROSITE" id="PS50975"/>
    </source>
</evidence>
<reference evidence="4 5" key="1">
    <citation type="journal article" date="2013" name="Antonie Van Leeuwenhoek">
        <title>Paracoccus zhejiangensis sp. nov., isolated from activated sludge in wastewater-treatment system.</title>
        <authorList>
            <person name="Wu Z.G."/>
            <person name="Zhang D.F."/>
            <person name="Liu Y.L."/>
            <person name="Wang F."/>
            <person name="Jiang X."/>
            <person name="Li C."/>
            <person name="Li S.P."/>
            <person name="Hong Q."/>
            <person name="Li W.J."/>
        </authorList>
    </citation>
    <scope>NUCLEOTIDE SEQUENCE [LARGE SCALE GENOMIC DNA]</scope>
    <source>
        <strain evidence="4 5">J6</strain>
    </source>
</reference>
<dbReference type="GO" id="GO:0005524">
    <property type="term" value="F:ATP binding"/>
    <property type="evidence" value="ECO:0007669"/>
    <property type="project" value="UniProtKB-UniRule"/>
</dbReference>